<gene>
    <name evidence="1" type="ORF">ENS56_04700</name>
</gene>
<protein>
    <recommendedName>
        <fullName evidence="2">Outer membrane protein beta-barrel domain-containing protein</fullName>
    </recommendedName>
</protein>
<name>A0A832DJQ3_9BACT</name>
<organism evidence="1">
    <name type="scientific">Ignavibacterium album</name>
    <dbReference type="NCBI Taxonomy" id="591197"/>
    <lineage>
        <taxon>Bacteria</taxon>
        <taxon>Pseudomonadati</taxon>
        <taxon>Ignavibacteriota</taxon>
        <taxon>Ignavibacteria</taxon>
        <taxon>Ignavibacteriales</taxon>
        <taxon>Ignavibacteriaceae</taxon>
        <taxon>Ignavibacterium</taxon>
    </lineage>
</organism>
<dbReference type="InterPro" id="IPR011250">
    <property type="entry name" value="OMP/PagP_B-barrel"/>
</dbReference>
<reference evidence="1" key="1">
    <citation type="journal article" date="2020" name="mSystems">
        <title>Genome- and Community-Level Interaction Insights into Carbon Utilization and Element Cycling Functions of Hydrothermarchaeota in Hydrothermal Sediment.</title>
        <authorList>
            <person name="Zhou Z."/>
            <person name="Liu Y."/>
            <person name="Xu W."/>
            <person name="Pan J."/>
            <person name="Luo Z.H."/>
            <person name="Li M."/>
        </authorList>
    </citation>
    <scope>NUCLEOTIDE SEQUENCE [LARGE SCALE GENOMIC DNA]</scope>
    <source>
        <strain evidence="1">SpSt-500</strain>
    </source>
</reference>
<comment type="caution">
    <text evidence="1">The sequence shown here is derived from an EMBL/GenBank/DDBJ whole genome shotgun (WGS) entry which is preliminary data.</text>
</comment>
<dbReference type="Pfam" id="PF09411">
    <property type="entry name" value="PagL"/>
    <property type="match status" value="1"/>
</dbReference>
<sequence length="200" mass="22385">MKGIIFILTILSIFISHKSFAQLKLEFSGAYIHSINHNGNFSHIDNGKQGSLAAFIPITQSIDLSGRFIYQLRSFNKNSFSFFVPLVVGYPIPVITNGDNLKSYGLMFGTRVSSQRNSLINTFLTAEAGLIYHSESYFELNEATKVKYSNSKFLFEYSIGIGVNIKLSNSYAISIDGRLAHIPSESTFYFPINLGFLLHL</sequence>
<dbReference type="AlphaFoldDB" id="A0A832DJQ3"/>
<dbReference type="SUPFAM" id="SSF56925">
    <property type="entry name" value="OMPA-like"/>
    <property type="match status" value="1"/>
</dbReference>
<accession>A0A832DJQ3</accession>
<evidence type="ECO:0000313" key="1">
    <source>
        <dbReference type="EMBL" id="HGT47309.1"/>
    </source>
</evidence>
<dbReference type="EMBL" id="DSVI01000005">
    <property type="protein sequence ID" value="HGT47309.1"/>
    <property type="molecule type" value="Genomic_DNA"/>
</dbReference>
<dbReference type="InterPro" id="IPR018550">
    <property type="entry name" value="Lipid-A_deacylase-rel"/>
</dbReference>
<evidence type="ECO:0008006" key="2">
    <source>
        <dbReference type="Google" id="ProtNLM"/>
    </source>
</evidence>
<proteinExistence type="predicted"/>